<sequence>MLCIRQFQKSLKQLRELSLLFSSRINGAVQSFIIQNL</sequence>
<name>A0A0E9SD79_ANGAN</name>
<protein>
    <submittedName>
        <fullName evidence="1">Uncharacterized protein</fullName>
    </submittedName>
</protein>
<dbReference type="EMBL" id="GBXM01069922">
    <property type="protein sequence ID" value="JAH38655.1"/>
    <property type="molecule type" value="Transcribed_RNA"/>
</dbReference>
<organism evidence="1">
    <name type="scientific">Anguilla anguilla</name>
    <name type="common">European freshwater eel</name>
    <name type="synonym">Muraena anguilla</name>
    <dbReference type="NCBI Taxonomy" id="7936"/>
    <lineage>
        <taxon>Eukaryota</taxon>
        <taxon>Metazoa</taxon>
        <taxon>Chordata</taxon>
        <taxon>Craniata</taxon>
        <taxon>Vertebrata</taxon>
        <taxon>Euteleostomi</taxon>
        <taxon>Actinopterygii</taxon>
        <taxon>Neopterygii</taxon>
        <taxon>Teleostei</taxon>
        <taxon>Anguilliformes</taxon>
        <taxon>Anguillidae</taxon>
        <taxon>Anguilla</taxon>
    </lineage>
</organism>
<proteinExistence type="predicted"/>
<reference evidence="1" key="1">
    <citation type="submission" date="2014-11" db="EMBL/GenBank/DDBJ databases">
        <authorList>
            <person name="Amaro Gonzalez C."/>
        </authorList>
    </citation>
    <scope>NUCLEOTIDE SEQUENCE</scope>
</reference>
<dbReference type="AlphaFoldDB" id="A0A0E9SD79"/>
<accession>A0A0E9SD79</accession>
<reference evidence="1" key="2">
    <citation type="journal article" date="2015" name="Fish Shellfish Immunol.">
        <title>Early steps in the European eel (Anguilla anguilla)-Vibrio vulnificus interaction in the gills: Role of the RtxA13 toxin.</title>
        <authorList>
            <person name="Callol A."/>
            <person name="Pajuelo D."/>
            <person name="Ebbesson L."/>
            <person name="Teles M."/>
            <person name="MacKenzie S."/>
            <person name="Amaro C."/>
        </authorList>
    </citation>
    <scope>NUCLEOTIDE SEQUENCE</scope>
</reference>
<evidence type="ECO:0000313" key="1">
    <source>
        <dbReference type="EMBL" id="JAH38655.1"/>
    </source>
</evidence>